<dbReference type="AlphaFoldDB" id="A0A6C2UND4"/>
<evidence type="ECO:0000259" key="2">
    <source>
        <dbReference type="Pfam" id="PF07589"/>
    </source>
</evidence>
<dbReference type="InterPro" id="IPR013424">
    <property type="entry name" value="Ice-binding_C"/>
</dbReference>
<name>A0A6C2UND4_9BACT</name>
<dbReference type="RefSeq" id="WP_136063226.1">
    <property type="nucleotide sequence ID" value="NZ_CAAHFH010000002.1"/>
</dbReference>
<feature type="chain" id="PRO_5025571192" description="Ice-binding protein C-terminal domain-containing protein" evidence="1">
    <location>
        <begin position="24"/>
        <end position="201"/>
    </location>
</feature>
<dbReference type="Proteomes" id="UP000346198">
    <property type="component" value="Unassembled WGS sequence"/>
</dbReference>
<reference evidence="3 4" key="1">
    <citation type="submission" date="2019-04" db="EMBL/GenBank/DDBJ databases">
        <authorList>
            <person name="Van Vliet M D."/>
        </authorList>
    </citation>
    <scope>NUCLEOTIDE SEQUENCE [LARGE SCALE GENOMIC DNA]</scope>
    <source>
        <strain evidence="3 4">F21</strain>
    </source>
</reference>
<proteinExistence type="predicted"/>
<dbReference type="EMBL" id="CAAHFH010000002">
    <property type="protein sequence ID" value="VGO21790.1"/>
    <property type="molecule type" value="Genomic_DNA"/>
</dbReference>
<accession>A0A6C2UND4</accession>
<gene>
    <name evidence="3" type="ORF">SCARR_03867</name>
</gene>
<sequence>MRSFLSGLSLLGSIAIFSQVANASIILSITDDGTDLTIRATGLYDFSQANRFAYDTATLIPNAAVQPIFEIYGWQISSDATDSEWIRISAKNELTQADGIWPANTISTNTPFWFITGGMERLYIPKTAPNIGSVNETAIFQGVTLESCGIVPNETMTISWTGDSMTVTTSIPEPSTLVLIGSGSIAIVLCRSKKGVRKGIL</sequence>
<evidence type="ECO:0000313" key="4">
    <source>
        <dbReference type="Proteomes" id="UP000346198"/>
    </source>
</evidence>
<feature type="signal peptide" evidence="1">
    <location>
        <begin position="1"/>
        <end position="23"/>
    </location>
</feature>
<dbReference type="Pfam" id="PF07589">
    <property type="entry name" value="PEP-CTERM"/>
    <property type="match status" value="1"/>
</dbReference>
<keyword evidence="1" id="KW-0732">Signal</keyword>
<keyword evidence="4" id="KW-1185">Reference proteome</keyword>
<protein>
    <recommendedName>
        <fullName evidence="2">Ice-binding protein C-terminal domain-containing protein</fullName>
    </recommendedName>
</protein>
<feature type="domain" description="Ice-binding protein C-terminal" evidence="2">
    <location>
        <begin position="170"/>
        <end position="191"/>
    </location>
</feature>
<evidence type="ECO:0000313" key="3">
    <source>
        <dbReference type="EMBL" id="VGO21790.1"/>
    </source>
</evidence>
<dbReference type="NCBIfam" id="TIGR02595">
    <property type="entry name" value="PEP_CTERM"/>
    <property type="match status" value="1"/>
</dbReference>
<evidence type="ECO:0000256" key="1">
    <source>
        <dbReference type="SAM" id="SignalP"/>
    </source>
</evidence>
<organism evidence="3 4">
    <name type="scientific">Pontiella sulfatireligans</name>
    <dbReference type="NCBI Taxonomy" id="2750658"/>
    <lineage>
        <taxon>Bacteria</taxon>
        <taxon>Pseudomonadati</taxon>
        <taxon>Kiritimatiellota</taxon>
        <taxon>Kiritimatiellia</taxon>
        <taxon>Kiritimatiellales</taxon>
        <taxon>Pontiellaceae</taxon>
        <taxon>Pontiella</taxon>
    </lineage>
</organism>